<evidence type="ECO:0008006" key="3">
    <source>
        <dbReference type="Google" id="ProtNLM"/>
    </source>
</evidence>
<dbReference type="RefSeq" id="WP_271996678.1">
    <property type="nucleotide sequence ID" value="NZ_JAQNDN010000003.1"/>
</dbReference>
<accession>A0ABT5B2V5</accession>
<dbReference type="Proteomes" id="UP001217838">
    <property type="component" value="Unassembled WGS sequence"/>
</dbReference>
<gene>
    <name evidence="1" type="ORF">POL58_09670</name>
</gene>
<reference evidence="1 2" key="1">
    <citation type="submission" date="2022-11" db="EMBL/GenBank/DDBJ databases">
        <title>Minimal conservation of predation-associated metabolite biosynthetic gene clusters underscores biosynthetic potential of Myxococcota including descriptions for ten novel species: Archangium lansinium sp. nov., Myxococcus landrumus sp. nov., Nannocystis bai.</title>
        <authorList>
            <person name="Ahearne A."/>
            <person name="Stevens C."/>
            <person name="Dowd S."/>
        </authorList>
    </citation>
    <scope>NUCLEOTIDE SEQUENCE [LARGE SCALE GENOMIC DNA]</scope>
    <source>
        <strain evidence="1 2">NCELM</strain>
    </source>
</reference>
<evidence type="ECO:0000313" key="1">
    <source>
        <dbReference type="EMBL" id="MDC0668005.1"/>
    </source>
</evidence>
<evidence type="ECO:0000313" key="2">
    <source>
        <dbReference type="Proteomes" id="UP001217838"/>
    </source>
</evidence>
<keyword evidence="2" id="KW-1185">Reference proteome</keyword>
<protein>
    <recommendedName>
        <fullName evidence="3">Integral membrane protein</fullName>
    </recommendedName>
</protein>
<comment type="caution">
    <text evidence="1">The sequence shown here is derived from an EMBL/GenBank/DDBJ whole genome shotgun (WGS) entry which is preliminary data.</text>
</comment>
<sequence>MVQADRVVHDEYFPRQLFEFAALPVSVLIATWCAVLDPWHGVWPFALFAVAAALRRRTELVHASGEVRVRWVLAPTPSRPGLTLRTVLASPRAALLQVVVDLSERAGRHGREHPVVLLYADPARRHETDVERITVASFSDRAAAVAAANRLAEDLGLPARDCEAPVRMGV</sequence>
<name>A0ABT5B2V5_9BACT</name>
<proteinExistence type="predicted"/>
<dbReference type="EMBL" id="JAQNDN010000003">
    <property type="protein sequence ID" value="MDC0668005.1"/>
    <property type="molecule type" value="Genomic_DNA"/>
</dbReference>
<organism evidence="1 2">
    <name type="scientific">Nannocystis radixulma</name>
    <dbReference type="NCBI Taxonomy" id="2995305"/>
    <lineage>
        <taxon>Bacteria</taxon>
        <taxon>Pseudomonadati</taxon>
        <taxon>Myxococcota</taxon>
        <taxon>Polyangia</taxon>
        <taxon>Nannocystales</taxon>
        <taxon>Nannocystaceae</taxon>
        <taxon>Nannocystis</taxon>
    </lineage>
</organism>